<dbReference type="AlphaFoldDB" id="A0A4Y1MVH9"/>
<feature type="compositionally biased region" description="Polar residues" evidence="1">
    <location>
        <begin position="67"/>
        <end position="79"/>
    </location>
</feature>
<dbReference type="EMBL" id="CP025189">
    <property type="protein sequence ID" value="AWV21956.1"/>
    <property type="molecule type" value="Genomic_DNA"/>
</dbReference>
<proteinExistence type="predicted"/>
<protein>
    <submittedName>
        <fullName evidence="2">Uncharacterized protein</fullName>
    </submittedName>
</protein>
<accession>A0A4Y1MVH9</accession>
<reference evidence="2" key="1">
    <citation type="submission" date="2017-12" db="EMBL/GenBank/DDBJ databases">
        <authorList>
            <person name="Martens C."/>
            <person name="Dahlstrom E."/>
            <person name="Barbian K."/>
            <person name="Sykora L."/>
            <person name="Ricklefs S."/>
            <person name="Bruno D."/>
            <person name="Anzick I."/>
            <person name="Myles I."/>
            <person name="Datta S.K."/>
        </authorList>
    </citation>
    <scope>NUCLEOTIDE SEQUENCE</scope>
    <source>
        <strain evidence="2">AD2</strain>
    </source>
</reference>
<sequence>MLSGAIWRQCEPTDGRSRSHRLLADGGYGGRRSLSPGQRHNGGPFRHELRRLYPGKWQATGQGPWRTVSSGTSAEQRGN</sequence>
<gene>
    <name evidence="2" type="ORF">RADP37_05318</name>
</gene>
<feature type="region of interest" description="Disordered" evidence="1">
    <location>
        <begin position="1"/>
        <end position="79"/>
    </location>
</feature>
<organism evidence="2">
    <name type="scientific">Roseomonas mucosa</name>
    <dbReference type="NCBI Taxonomy" id="207340"/>
    <lineage>
        <taxon>Bacteria</taxon>
        <taxon>Pseudomonadati</taxon>
        <taxon>Pseudomonadota</taxon>
        <taxon>Alphaproteobacteria</taxon>
        <taxon>Acetobacterales</taxon>
        <taxon>Roseomonadaceae</taxon>
        <taxon>Roseomonas</taxon>
    </lineage>
</organism>
<evidence type="ECO:0000256" key="1">
    <source>
        <dbReference type="SAM" id="MobiDB-lite"/>
    </source>
</evidence>
<evidence type="ECO:0000313" key="2">
    <source>
        <dbReference type="EMBL" id="AWV21956.1"/>
    </source>
</evidence>
<name>A0A4Y1MVH9_9PROT</name>